<evidence type="ECO:0000256" key="10">
    <source>
        <dbReference type="SAM" id="Phobius"/>
    </source>
</evidence>
<dbReference type="InterPro" id="IPR017978">
    <property type="entry name" value="GPCR_3_C"/>
</dbReference>
<keyword evidence="9" id="KW-0807">Transducer</keyword>
<sequence>MEADPHGQDFFIQPFKERCENTYMGFWMAAFYVYKGILLVCDLIKNITCFLAWTTCHINIPAINDSRRIQYNVFVSVPVILIGTCAFMLWQDQPNVQFCILTLVIITCCCSTLCMVFIPKIIIIRMDPDTAFLSRRFHVTQWYNGKRSIMEIIKNVHPGTCLGKIMVTLQLHILHHAYLPCIGEVDFSPLNSPFESPQHMPMPRTYGVLVTGL</sequence>
<evidence type="ECO:0000259" key="11">
    <source>
        <dbReference type="PROSITE" id="PS50259"/>
    </source>
</evidence>
<keyword evidence="6 10" id="KW-0472">Membrane</keyword>
<dbReference type="GO" id="GO:0038039">
    <property type="term" value="C:G protein-coupled receptor heterodimeric complex"/>
    <property type="evidence" value="ECO:0007669"/>
    <property type="project" value="TreeGrafter"/>
</dbReference>
<reference evidence="12" key="1">
    <citation type="submission" date="2025-08" db="UniProtKB">
        <authorList>
            <consortium name="Ensembl"/>
        </authorList>
    </citation>
    <scope>IDENTIFICATION</scope>
</reference>
<keyword evidence="5" id="KW-0297">G-protein coupled receptor</keyword>
<evidence type="ECO:0000256" key="2">
    <source>
        <dbReference type="ARBA" id="ARBA00008991"/>
    </source>
</evidence>
<evidence type="ECO:0000256" key="8">
    <source>
        <dbReference type="ARBA" id="ARBA00023180"/>
    </source>
</evidence>
<keyword evidence="7" id="KW-0675">Receptor</keyword>
<dbReference type="Proteomes" id="UP000694700">
    <property type="component" value="Unplaced"/>
</dbReference>
<dbReference type="GO" id="GO:0007214">
    <property type="term" value="P:gamma-aminobutyric acid signaling pathway"/>
    <property type="evidence" value="ECO:0007669"/>
    <property type="project" value="TreeGrafter"/>
</dbReference>
<evidence type="ECO:0000256" key="6">
    <source>
        <dbReference type="ARBA" id="ARBA00023136"/>
    </source>
</evidence>
<evidence type="ECO:0000256" key="7">
    <source>
        <dbReference type="ARBA" id="ARBA00023170"/>
    </source>
</evidence>
<dbReference type="PRINTS" id="PR01176">
    <property type="entry name" value="GABABRECEPTR"/>
</dbReference>
<dbReference type="Ensembl" id="ENSCCRT00015107628.1">
    <property type="protein sequence ID" value="ENSCCRP00015104279.1"/>
    <property type="gene ID" value="ENSCCRG00015041623.1"/>
</dbReference>
<feature type="transmembrane region" description="Helical" evidence="10">
    <location>
        <begin position="96"/>
        <end position="118"/>
    </location>
</feature>
<feature type="transmembrane region" description="Helical" evidence="10">
    <location>
        <begin position="24"/>
        <end position="44"/>
    </location>
</feature>
<dbReference type="PANTHER" id="PTHR10519:SF74">
    <property type="entry name" value="GAMMA-AMINOBUTYRIC ACID TYPE B RECEPTOR SUBUNIT 2"/>
    <property type="match status" value="1"/>
</dbReference>
<evidence type="ECO:0000256" key="4">
    <source>
        <dbReference type="ARBA" id="ARBA00022989"/>
    </source>
</evidence>
<evidence type="ECO:0000256" key="1">
    <source>
        <dbReference type="ARBA" id="ARBA00004141"/>
    </source>
</evidence>
<evidence type="ECO:0000256" key="3">
    <source>
        <dbReference type="ARBA" id="ARBA00022692"/>
    </source>
</evidence>
<organism evidence="12 13">
    <name type="scientific">Cyprinus carpio</name>
    <name type="common">Common carp</name>
    <dbReference type="NCBI Taxonomy" id="7962"/>
    <lineage>
        <taxon>Eukaryota</taxon>
        <taxon>Metazoa</taxon>
        <taxon>Chordata</taxon>
        <taxon>Craniata</taxon>
        <taxon>Vertebrata</taxon>
        <taxon>Euteleostomi</taxon>
        <taxon>Actinopterygii</taxon>
        <taxon>Neopterygii</taxon>
        <taxon>Teleostei</taxon>
        <taxon>Ostariophysi</taxon>
        <taxon>Cypriniformes</taxon>
        <taxon>Cyprinidae</taxon>
        <taxon>Cyprininae</taxon>
        <taxon>Cyprinus</taxon>
    </lineage>
</organism>
<evidence type="ECO:0000313" key="13">
    <source>
        <dbReference type="Proteomes" id="UP000694700"/>
    </source>
</evidence>
<dbReference type="PROSITE" id="PS50259">
    <property type="entry name" value="G_PROTEIN_RECEP_F3_4"/>
    <property type="match status" value="1"/>
</dbReference>
<dbReference type="AlphaFoldDB" id="A0A8C2AEC7"/>
<keyword evidence="3 10" id="KW-0812">Transmembrane</keyword>
<comment type="subcellular location">
    <subcellularLocation>
        <location evidence="1">Membrane</location>
        <topology evidence="1">Multi-pass membrane protein</topology>
    </subcellularLocation>
</comment>
<dbReference type="GO" id="GO:0004965">
    <property type="term" value="F:G protein-coupled GABA receptor activity"/>
    <property type="evidence" value="ECO:0007669"/>
    <property type="project" value="InterPro"/>
</dbReference>
<protein>
    <recommendedName>
        <fullName evidence="11">G-protein coupled receptors family 3 profile domain-containing protein</fullName>
    </recommendedName>
</protein>
<comment type="similarity">
    <text evidence="2">Belongs to the G-protein coupled receptor 3 family. GABA-B receptor subfamily.</text>
</comment>
<feature type="transmembrane region" description="Helical" evidence="10">
    <location>
        <begin position="71"/>
        <end position="90"/>
    </location>
</feature>
<dbReference type="InterPro" id="IPR002455">
    <property type="entry name" value="GPCR3_GABA-B"/>
</dbReference>
<name>A0A8C2AEC7_CYPCA</name>
<feature type="domain" description="G-protein coupled receptors family 3 profile" evidence="11">
    <location>
        <begin position="1"/>
        <end position="140"/>
    </location>
</feature>
<evidence type="ECO:0000313" key="12">
    <source>
        <dbReference type="Ensembl" id="ENSCCRP00015104279.1"/>
    </source>
</evidence>
<evidence type="ECO:0000256" key="9">
    <source>
        <dbReference type="ARBA" id="ARBA00023224"/>
    </source>
</evidence>
<proteinExistence type="inferred from homology"/>
<dbReference type="PANTHER" id="PTHR10519">
    <property type="entry name" value="GABA-B RECEPTOR"/>
    <property type="match status" value="1"/>
</dbReference>
<evidence type="ECO:0000256" key="5">
    <source>
        <dbReference type="ARBA" id="ARBA00023040"/>
    </source>
</evidence>
<keyword evidence="4 10" id="KW-1133">Transmembrane helix</keyword>
<keyword evidence="8" id="KW-0325">Glycoprotein</keyword>
<accession>A0A8C2AEC7</accession>